<dbReference type="EMBL" id="LSRX01000682">
    <property type="protein sequence ID" value="OLP91039.1"/>
    <property type="molecule type" value="Genomic_DNA"/>
</dbReference>
<dbReference type="AlphaFoldDB" id="A0A1Q9D755"/>
<dbReference type="PANTHER" id="PTHR34512:SF30">
    <property type="entry name" value="OUTER MEMBRANE PROTEIN ASSEMBLY FACTOR BAMB"/>
    <property type="match status" value="1"/>
</dbReference>
<evidence type="ECO:0000313" key="2">
    <source>
        <dbReference type="EMBL" id="OLP91039.1"/>
    </source>
</evidence>
<feature type="domain" description="Pyrrolo-quinoline quinone repeat" evidence="1">
    <location>
        <begin position="380"/>
        <end position="529"/>
    </location>
</feature>
<sequence>MLELHCWELLGRTDSPRSAESFAYWQTIRSAALPATLVCQFVWPAKIDWWIGHDGSKEAAGFLEALEARGLQGTAQLLSPPGEPSERPPGEEGLGRVWALLPGRRVSNLEDAKWALEPPSIGTLYEWETWNYLQMLLGDSWWDAYAFEYWRFLREGEARAPKLAKANAELEAAATEELWWQSSSASEKVVAMLRDHGYCVLDNFLPESLAKSVADSAREAYQRNEMGSGVLSTGGGFARGDAVLWDLGCVFISTFGFTSLSPEVLKQMARRIWASLAAVSVGCCLGDAVDADCKDGERPGLSMLQAKAQARESGKKDVYHWSSGRGNFPYYAVSNASAPFDLAHKHAWNWSHPDGRFATLTYGTAIDHKRNVYLSGADGVRKFDHNGKQLWEHICLPAQMMDAPSLYDGKVFGSDTKGNVVALDMEKGEVVWKTQVAEEIGQDNGFTMANDGVVVAACDWHEPGPHGAANHKVQALNASNGSPMWSFEPDSPVWNFLPLFVDNGDFIFQDLTGKAYRLDLRTGAVRWKNGGKDGTWTDGSAAVGNGMVFTVHNNELPGFDGLSEYNPGTLSAFNITDGTLIWKVVTPRPPNNAPAIGKVKNYPGNSVVMPICQQVMEFATCDVQVHDADTGILRWVFHGPMQMGPVQAGDLEGMAIRQAKLPERTMCLPNGWSAPTIDAQGTVFVGNEEGMLFSLRDMDGDGTIFGDEEVSGYDTKAAFSGSSSPAIAPGFLAAASCDSLFVFKE</sequence>
<dbReference type="Gene3D" id="2.60.120.620">
    <property type="entry name" value="q2cbj1_9rhob like domain"/>
    <property type="match status" value="1"/>
</dbReference>
<dbReference type="SUPFAM" id="SSF50998">
    <property type="entry name" value="Quinoprotein alcohol dehydrogenase-like"/>
    <property type="match status" value="1"/>
</dbReference>
<proteinExistence type="predicted"/>
<dbReference type="InterPro" id="IPR011047">
    <property type="entry name" value="Quinoprotein_ADH-like_sf"/>
</dbReference>
<accession>A0A1Q9D755</accession>
<evidence type="ECO:0000259" key="1">
    <source>
        <dbReference type="Pfam" id="PF13360"/>
    </source>
</evidence>
<dbReference type="PANTHER" id="PTHR34512">
    <property type="entry name" value="CELL SURFACE PROTEIN"/>
    <property type="match status" value="1"/>
</dbReference>
<dbReference type="OrthoDB" id="416253at2759"/>
<dbReference type="InterPro" id="IPR002372">
    <property type="entry name" value="PQQ_rpt_dom"/>
</dbReference>
<dbReference type="SMART" id="SM00564">
    <property type="entry name" value="PQQ"/>
    <property type="match status" value="4"/>
</dbReference>
<comment type="caution">
    <text evidence="2">The sequence shown here is derived from an EMBL/GenBank/DDBJ whole genome shotgun (WGS) entry which is preliminary data.</text>
</comment>
<keyword evidence="3" id="KW-1185">Reference proteome</keyword>
<organism evidence="2 3">
    <name type="scientific">Symbiodinium microadriaticum</name>
    <name type="common">Dinoflagellate</name>
    <name type="synonym">Zooxanthella microadriatica</name>
    <dbReference type="NCBI Taxonomy" id="2951"/>
    <lineage>
        <taxon>Eukaryota</taxon>
        <taxon>Sar</taxon>
        <taxon>Alveolata</taxon>
        <taxon>Dinophyceae</taxon>
        <taxon>Suessiales</taxon>
        <taxon>Symbiodiniaceae</taxon>
        <taxon>Symbiodinium</taxon>
    </lineage>
</organism>
<gene>
    <name evidence="2" type="ORF">AK812_SmicGene27319</name>
</gene>
<dbReference type="InterPro" id="IPR015943">
    <property type="entry name" value="WD40/YVTN_repeat-like_dom_sf"/>
</dbReference>
<reference evidence="2 3" key="1">
    <citation type="submission" date="2016-02" db="EMBL/GenBank/DDBJ databases">
        <title>Genome analysis of coral dinoflagellate symbionts highlights evolutionary adaptations to a symbiotic lifestyle.</title>
        <authorList>
            <person name="Aranda M."/>
            <person name="Li Y."/>
            <person name="Liew Y.J."/>
            <person name="Baumgarten S."/>
            <person name="Simakov O."/>
            <person name="Wilson M."/>
            <person name="Piel J."/>
            <person name="Ashoor H."/>
            <person name="Bougouffa S."/>
            <person name="Bajic V.B."/>
            <person name="Ryu T."/>
            <person name="Ravasi T."/>
            <person name="Bayer T."/>
            <person name="Micklem G."/>
            <person name="Kim H."/>
            <person name="Bhak J."/>
            <person name="Lajeunesse T.C."/>
            <person name="Voolstra C.R."/>
        </authorList>
    </citation>
    <scope>NUCLEOTIDE SEQUENCE [LARGE SCALE GENOMIC DNA]</scope>
    <source>
        <strain evidence="2 3">CCMP2467</strain>
    </source>
</reference>
<evidence type="ECO:0000313" key="3">
    <source>
        <dbReference type="Proteomes" id="UP000186817"/>
    </source>
</evidence>
<dbReference type="Gene3D" id="2.130.10.10">
    <property type="entry name" value="YVTN repeat-like/Quinoprotein amine dehydrogenase"/>
    <property type="match status" value="2"/>
</dbReference>
<name>A0A1Q9D755_SYMMI</name>
<dbReference type="Proteomes" id="UP000186817">
    <property type="component" value="Unassembled WGS sequence"/>
</dbReference>
<protein>
    <recommendedName>
        <fullName evidence="1">Pyrrolo-quinoline quinone repeat domain-containing protein</fullName>
    </recommendedName>
</protein>
<dbReference type="Pfam" id="PF13360">
    <property type="entry name" value="PQQ_2"/>
    <property type="match status" value="1"/>
</dbReference>
<dbReference type="InterPro" id="IPR018391">
    <property type="entry name" value="PQQ_b-propeller_rpt"/>
</dbReference>